<dbReference type="PIRSF" id="PIRSF005536">
    <property type="entry name" value="Agal"/>
    <property type="match status" value="1"/>
</dbReference>
<protein>
    <recommendedName>
        <fullName evidence="3 6">Alpha-galactosidase</fullName>
        <ecNumber evidence="3 6">3.2.1.22</ecNumber>
    </recommendedName>
</protein>
<dbReference type="GO" id="GO:0016052">
    <property type="term" value="P:carbohydrate catabolic process"/>
    <property type="evidence" value="ECO:0007669"/>
    <property type="project" value="InterPro"/>
</dbReference>
<keyword evidence="12" id="KW-1185">Reference proteome</keyword>
<dbReference type="PANTHER" id="PTHR43053:SF3">
    <property type="entry name" value="ALPHA-GALACTOSIDASE C-RELATED"/>
    <property type="match status" value="1"/>
</dbReference>
<evidence type="ECO:0000313" key="11">
    <source>
        <dbReference type="EMBL" id="NKZ19478.1"/>
    </source>
</evidence>
<dbReference type="SUPFAM" id="SSF51445">
    <property type="entry name" value="(Trans)glycosidases"/>
    <property type="match status" value="1"/>
</dbReference>
<dbReference type="Proteomes" id="UP000522720">
    <property type="component" value="Unassembled WGS sequence"/>
</dbReference>
<dbReference type="InterPro" id="IPR013780">
    <property type="entry name" value="Glyco_hydro_b"/>
</dbReference>
<keyword evidence="5 6" id="KW-0326">Glycosidase</keyword>
<dbReference type="InterPro" id="IPR038417">
    <property type="entry name" value="Alpga-gal_N_sf"/>
</dbReference>
<dbReference type="Gene3D" id="2.70.98.60">
    <property type="entry name" value="alpha-galactosidase from lactobacil brevis"/>
    <property type="match status" value="1"/>
</dbReference>
<feature type="binding site" evidence="8">
    <location>
        <position position="200"/>
    </location>
    <ligand>
        <name>substrate</name>
    </ligand>
</feature>
<evidence type="ECO:0000259" key="9">
    <source>
        <dbReference type="Pfam" id="PF16874"/>
    </source>
</evidence>
<dbReference type="InterPro" id="IPR031705">
    <property type="entry name" value="Glyco_hydro_36_C"/>
</dbReference>
<sequence length="733" mass="85269">MGILFKQESQEFHLYNETISYVMGILPNGHIGQLYYGKRVSTDLSYRYLLEDEYRALTSFVYDDGTSFSLQHTRQEYACYGTTDYGLPAFEIEQIDGSCLSHFEYQTYRILKGKPHLEGLPALYLNQEDEAETLEIELWDKGSQTRLVLSYTVFRGYSVITRQARFEQEGDLPIILNRALSMNLDLPDRDYDWLHLDGSWGRERYVVENPLQNGCQSIYSLKGSSSAEHNPFLALKRPTADEHQGEVLGFSLIYSGNFLAQIDVNAFDKLRVSLGIHPERFSWKLSKGEQFQTPEVVMVYSDAGLNAMSQTFHKVFQKHLVRGYWRDRERPILLNNWEAMSFDFDEEKILDLARQAANVGVEFFVLDDGWFGQRNHEHAGLGDWVTNLEKLPHGLTGIIEQIHQLGMGFGLWIEPEMVNKDSDLFREHSDWILHHPNHSQSHGRFQYTLDLSREEVYQNIYQQLYRLLSDHKIDYVKWDMNRYMTEVFSLMRSADQQNETFHRYILNIYRLYDQLTKAFPKVLFESCSSGGGRFDPGMLYYAPQAWTSDNTDAIERLKIQYGTSMVYPLNSMGCHISASPNQQMGRLTPMETRANVAFFGSFGYELDLSELSKEEYEAIREQIAFYKHYRSVFQFGTFTRLKSPYESDLSAWQVVSEDNETIIVGQYRRLARANIGYQRLRLKGLQADAYYECDHQIYSGSQLMEAGFLIRNKDHVGEAKDFTSRLYILKCLS</sequence>
<comment type="similarity">
    <text evidence="2">Belongs to the glycosyl hydrolase 36 family.</text>
</comment>
<dbReference type="GO" id="GO:0004557">
    <property type="term" value="F:alpha-galactosidase activity"/>
    <property type="evidence" value="ECO:0007669"/>
    <property type="project" value="UniProtKB-UniRule"/>
</dbReference>
<name>A0A7X6MXC5_9STRE</name>
<feature type="domain" description="Glycosyl hydrolase family 36 C-terminal" evidence="9">
    <location>
        <begin position="650"/>
        <end position="729"/>
    </location>
</feature>
<dbReference type="EMBL" id="JAAXPR010000002">
    <property type="protein sequence ID" value="NKZ19478.1"/>
    <property type="molecule type" value="Genomic_DNA"/>
</dbReference>
<feature type="active site" description="Nucleophile" evidence="7">
    <location>
        <position position="479"/>
    </location>
</feature>
<keyword evidence="4 6" id="KW-0378">Hydrolase</keyword>
<evidence type="ECO:0000259" key="10">
    <source>
        <dbReference type="Pfam" id="PF16875"/>
    </source>
</evidence>
<feature type="binding site" evidence="8">
    <location>
        <position position="549"/>
    </location>
    <ligand>
        <name>substrate</name>
    </ligand>
</feature>
<evidence type="ECO:0000256" key="6">
    <source>
        <dbReference type="PIRNR" id="PIRNR005536"/>
    </source>
</evidence>
<evidence type="ECO:0000313" key="12">
    <source>
        <dbReference type="Proteomes" id="UP000522720"/>
    </source>
</evidence>
<dbReference type="InterPro" id="IPR050985">
    <property type="entry name" value="Alpha-glycosidase_related"/>
</dbReference>
<organism evidence="11 12">
    <name type="scientific">Streptococcus ovuberis</name>
    <dbReference type="NCBI Taxonomy" id="1936207"/>
    <lineage>
        <taxon>Bacteria</taxon>
        <taxon>Bacillati</taxon>
        <taxon>Bacillota</taxon>
        <taxon>Bacilli</taxon>
        <taxon>Lactobacillales</taxon>
        <taxon>Streptococcaceae</taxon>
        <taxon>Streptococcus</taxon>
    </lineage>
</organism>
<gene>
    <name evidence="11" type="ORF">HF992_01185</name>
</gene>
<feature type="binding site" evidence="8">
    <location>
        <position position="527"/>
    </location>
    <ligand>
        <name>substrate</name>
    </ligand>
</feature>
<dbReference type="FunFam" id="3.20.20.70:FF:000118">
    <property type="entry name" value="Alpha-galactosidase"/>
    <property type="match status" value="1"/>
</dbReference>
<dbReference type="EC" id="3.2.1.22" evidence="3 6"/>
<dbReference type="InterPro" id="IPR013785">
    <property type="entry name" value="Aldolase_TIM"/>
</dbReference>
<proteinExistence type="inferred from homology"/>
<dbReference type="AlphaFoldDB" id="A0A7X6MXC5"/>
<dbReference type="Pfam" id="PF02065">
    <property type="entry name" value="Melibiase"/>
    <property type="match status" value="1"/>
</dbReference>
<feature type="binding site" evidence="8">
    <location>
        <begin position="367"/>
        <end position="368"/>
    </location>
    <ligand>
        <name>substrate</name>
    </ligand>
</feature>
<dbReference type="Gene3D" id="3.20.20.70">
    <property type="entry name" value="Aldolase class I"/>
    <property type="match status" value="1"/>
</dbReference>
<evidence type="ECO:0000256" key="1">
    <source>
        <dbReference type="ARBA" id="ARBA00001255"/>
    </source>
</evidence>
<feature type="binding site" evidence="8">
    <location>
        <position position="444"/>
    </location>
    <ligand>
        <name>substrate</name>
    </ligand>
</feature>
<evidence type="ECO:0000256" key="5">
    <source>
        <dbReference type="ARBA" id="ARBA00023295"/>
    </source>
</evidence>
<evidence type="ECO:0000256" key="4">
    <source>
        <dbReference type="ARBA" id="ARBA00022801"/>
    </source>
</evidence>
<dbReference type="InterPro" id="IPR017853">
    <property type="entry name" value="GH"/>
</dbReference>
<feature type="domain" description="Glycosyl hydrolase family 36 N-terminal" evidence="10">
    <location>
        <begin position="29"/>
        <end position="285"/>
    </location>
</feature>
<dbReference type="Pfam" id="PF16874">
    <property type="entry name" value="Glyco_hydro_36C"/>
    <property type="match status" value="1"/>
</dbReference>
<dbReference type="PROSITE" id="PS00512">
    <property type="entry name" value="ALPHA_GALACTOSIDASE"/>
    <property type="match status" value="1"/>
</dbReference>
<dbReference type="InterPro" id="IPR002252">
    <property type="entry name" value="Glyco_hydro_36"/>
</dbReference>
<dbReference type="RefSeq" id="WP_168548244.1">
    <property type="nucleotide sequence ID" value="NZ_JAAXPR010000002.1"/>
</dbReference>
<dbReference type="PANTHER" id="PTHR43053">
    <property type="entry name" value="GLYCOSIDASE FAMILY 31"/>
    <property type="match status" value="1"/>
</dbReference>
<comment type="caution">
    <text evidence="11">The sequence shown here is derived from an EMBL/GenBank/DDBJ whole genome shotgun (WGS) entry which is preliminary data.</text>
</comment>
<evidence type="ECO:0000256" key="7">
    <source>
        <dbReference type="PIRSR" id="PIRSR005536-1"/>
    </source>
</evidence>
<evidence type="ECO:0000256" key="2">
    <source>
        <dbReference type="ARBA" id="ARBA00006202"/>
    </source>
</evidence>
<dbReference type="Gene3D" id="2.60.40.1180">
    <property type="entry name" value="Golgi alpha-mannosidase II"/>
    <property type="match status" value="1"/>
</dbReference>
<reference evidence="11 12" key="1">
    <citation type="submission" date="2020-04" db="EMBL/GenBank/DDBJ databases">
        <title>MicrobeNet Type strains.</title>
        <authorList>
            <person name="Nicholson A.C."/>
        </authorList>
    </citation>
    <scope>NUCLEOTIDE SEQUENCE [LARGE SCALE GENOMIC DNA]</scope>
    <source>
        <strain evidence="11 12">CCUG 69612</strain>
    </source>
</reference>
<dbReference type="CDD" id="cd14791">
    <property type="entry name" value="GH36"/>
    <property type="match status" value="1"/>
</dbReference>
<evidence type="ECO:0000256" key="3">
    <source>
        <dbReference type="ARBA" id="ARBA00012755"/>
    </source>
</evidence>
<dbReference type="InterPro" id="IPR031704">
    <property type="entry name" value="Glyco_hydro_36_N"/>
</dbReference>
<dbReference type="Pfam" id="PF16875">
    <property type="entry name" value="Glyco_hydro_36N"/>
    <property type="match status" value="1"/>
</dbReference>
<dbReference type="PRINTS" id="PR00743">
    <property type="entry name" value="GLHYDRLASE36"/>
</dbReference>
<feature type="active site" description="Proton donor" evidence="7">
    <location>
        <position position="549"/>
    </location>
</feature>
<evidence type="ECO:0000256" key="8">
    <source>
        <dbReference type="PIRSR" id="PIRSR005536-2"/>
    </source>
</evidence>
<accession>A0A7X6MXC5</accession>
<comment type="catalytic activity">
    <reaction evidence="1 6">
        <text>Hydrolysis of terminal, non-reducing alpha-D-galactose residues in alpha-D-galactosides, including galactose oligosaccharides, galactomannans and galactolipids.</text>
        <dbReference type="EC" id="3.2.1.22"/>
    </reaction>
</comment>
<feature type="binding site" evidence="8">
    <location>
        <begin position="477"/>
        <end position="481"/>
    </location>
    <ligand>
        <name>substrate</name>
    </ligand>
</feature>
<dbReference type="InterPro" id="IPR000111">
    <property type="entry name" value="Glyco_hydro_27/36_CS"/>
</dbReference>